<accession>A0A223NYM4</accession>
<evidence type="ECO:0000313" key="3">
    <source>
        <dbReference type="Proteomes" id="UP000215002"/>
    </source>
</evidence>
<name>A0A223NYM4_9SPHI</name>
<dbReference type="InterPro" id="IPR001173">
    <property type="entry name" value="Glyco_trans_2-like"/>
</dbReference>
<organism evidence="2 3">
    <name type="scientific">Mucilaginibacter xinganensis</name>
    <dbReference type="NCBI Taxonomy" id="1234841"/>
    <lineage>
        <taxon>Bacteria</taxon>
        <taxon>Pseudomonadati</taxon>
        <taxon>Bacteroidota</taxon>
        <taxon>Sphingobacteriia</taxon>
        <taxon>Sphingobacteriales</taxon>
        <taxon>Sphingobacteriaceae</taxon>
        <taxon>Mucilaginibacter</taxon>
    </lineage>
</organism>
<evidence type="ECO:0000259" key="1">
    <source>
        <dbReference type="Pfam" id="PF00535"/>
    </source>
</evidence>
<gene>
    <name evidence="2" type="ORF">MuYL_3092</name>
</gene>
<dbReference type="PANTHER" id="PTHR43179:SF7">
    <property type="entry name" value="RHAMNOSYLTRANSFERASE WBBL"/>
    <property type="match status" value="1"/>
</dbReference>
<dbReference type="AlphaFoldDB" id="A0A223NYM4"/>
<dbReference type="PANTHER" id="PTHR43179">
    <property type="entry name" value="RHAMNOSYLTRANSFERASE WBBL"/>
    <property type="match status" value="1"/>
</dbReference>
<dbReference type="KEGG" id="muc:MuYL_3092"/>
<dbReference type="SUPFAM" id="SSF53448">
    <property type="entry name" value="Nucleotide-diphospho-sugar transferases"/>
    <property type="match status" value="1"/>
</dbReference>
<keyword evidence="3" id="KW-1185">Reference proteome</keyword>
<evidence type="ECO:0000313" key="2">
    <source>
        <dbReference type="EMBL" id="ASU34977.1"/>
    </source>
</evidence>
<dbReference type="EMBL" id="CP022743">
    <property type="protein sequence ID" value="ASU34977.1"/>
    <property type="molecule type" value="Genomic_DNA"/>
</dbReference>
<dbReference type="Pfam" id="PF00535">
    <property type="entry name" value="Glycos_transf_2"/>
    <property type="match status" value="1"/>
</dbReference>
<dbReference type="Gene3D" id="3.90.550.10">
    <property type="entry name" value="Spore Coat Polysaccharide Biosynthesis Protein SpsA, Chain A"/>
    <property type="match status" value="1"/>
</dbReference>
<dbReference type="CDD" id="cd04186">
    <property type="entry name" value="GT_2_like_c"/>
    <property type="match status" value="1"/>
</dbReference>
<proteinExistence type="predicted"/>
<dbReference type="Proteomes" id="UP000215002">
    <property type="component" value="Chromosome"/>
</dbReference>
<protein>
    <recommendedName>
        <fullName evidence="1">Glycosyltransferase 2-like domain-containing protein</fullName>
    </recommendedName>
</protein>
<feature type="domain" description="Glycosyltransferase 2-like" evidence="1">
    <location>
        <begin position="4"/>
        <end position="147"/>
    </location>
</feature>
<reference evidence="2 3" key="1">
    <citation type="submission" date="2017-08" db="EMBL/GenBank/DDBJ databases">
        <title>Complete genome sequence of Mucilaginibacter sp. strain BJC16-A31.</title>
        <authorList>
            <consortium name="Henan University of Science and Technology"/>
            <person name="You X."/>
        </authorList>
    </citation>
    <scope>NUCLEOTIDE SEQUENCE [LARGE SCALE GENOMIC DNA]</scope>
    <source>
        <strain evidence="2 3">BJC16-A31</strain>
    </source>
</reference>
<dbReference type="InterPro" id="IPR029044">
    <property type="entry name" value="Nucleotide-diphossugar_trans"/>
</dbReference>
<sequence length="277" mass="31760">MKLSVIIVNNNTRILLKQAIASIINTCKNIDYEMIIVDNNSTDHSLDMLANNFPQLQVIANESNVGIAKANNQALALCTGEYILMVSADTITVSDAVEKMITFMDEHPDAGGMGIRMLSPQGRFLPESIHGLNSTWGTFLKLIGFAKNLSKTRLYDRHRKDWVEEFKVTETDILNRACMMLRRSALSEIGTFDERFFMFGADIDLSYRLRLAGFKNYYFPKTYIINFESSQLEKFSWDYVRYYYGAMLLFALKYLVRVPEINVKGIPQLFPSTYQVK</sequence>